<accession>G2EAT8</accession>
<sequence length="331" mass="38567">MKFSLIICTYMRPQALLNLLNSVKSQTLYPDEILIIDGSLDDKTKQALEKQQFHNLKYFKVDAQNRGLTKQRNFGISKFDQTSDVVCFLDDDTILDATYFQYLLDTYTQYPNALGVGGYIANEVKWQETDGSKNSKRFYFDGWMRNEPLRFRVRRWFGLAPDTPPCYLPSFSHGRSVSFLPPSDKIYPVEQFMGGVSSYRRSVFEDMHFSTYFEGYGLYEDADFCLRLAKKGSLYVNTSAQLEHHHDPEGRPNTFKYGKMVIRNGWYIWRVKYPNPSFKARIKWNLTAALLMTLTFFGILRNNKKRAVFSEVMGRFVGLISLVFNKPKLLL</sequence>
<reference evidence="4 5" key="1">
    <citation type="journal article" date="2008" name="Int. J. Syst. Evol. Microbiol.">
        <title>Bizionia argentinensis sp. nov., isolated from surface marine water in Antarctica.</title>
        <authorList>
            <person name="Bercovich A."/>
            <person name="Vazquez S.C."/>
            <person name="Yankilevich P."/>
            <person name="Coria S.H."/>
            <person name="Foti M."/>
            <person name="Hernandez E."/>
            <person name="Vidal A."/>
            <person name="Ruberto L."/>
            <person name="Melo C."/>
            <person name="Marenssi S."/>
            <person name="Criscuolo M."/>
            <person name="Memoli M."/>
            <person name="Arguelles M."/>
            <person name="Mac Cormack W.P."/>
        </authorList>
    </citation>
    <scope>NUCLEOTIDE SEQUENCE [LARGE SCALE GENOMIC DNA]</scope>
    <source>
        <strain evidence="4 5">JUB59</strain>
    </source>
</reference>
<name>G2EAT8_9FLAO</name>
<comment type="caution">
    <text evidence="4">The sequence shown here is derived from an EMBL/GenBank/DDBJ whole genome shotgun (WGS) entry which is preliminary data.</text>
</comment>
<dbReference type="PANTHER" id="PTHR43685">
    <property type="entry name" value="GLYCOSYLTRANSFERASE"/>
    <property type="match status" value="1"/>
</dbReference>
<dbReference type="CDD" id="cd00761">
    <property type="entry name" value="Glyco_tranf_GTA_type"/>
    <property type="match status" value="1"/>
</dbReference>
<dbReference type="RefSeq" id="WP_040287969.1">
    <property type="nucleotide sequence ID" value="NZ_AFXZ01000009.1"/>
</dbReference>
<keyword evidence="1 4" id="KW-0808">Transferase</keyword>
<keyword evidence="5" id="KW-1185">Reference proteome</keyword>
<evidence type="ECO:0000259" key="2">
    <source>
        <dbReference type="Pfam" id="PF00535"/>
    </source>
</evidence>
<protein>
    <submittedName>
        <fullName evidence="4">Glycosyltransferase</fullName>
    </submittedName>
</protein>
<evidence type="ECO:0000256" key="1">
    <source>
        <dbReference type="ARBA" id="ARBA00022679"/>
    </source>
</evidence>
<dbReference type="PANTHER" id="PTHR43685:SF2">
    <property type="entry name" value="GLYCOSYLTRANSFERASE 2-LIKE DOMAIN-CONTAINING PROTEIN"/>
    <property type="match status" value="1"/>
</dbReference>
<proteinExistence type="predicted"/>
<dbReference type="PATRIC" id="fig|1046627.3.peg.655"/>
<evidence type="ECO:0000259" key="3">
    <source>
        <dbReference type="Pfam" id="PF02709"/>
    </source>
</evidence>
<dbReference type="GO" id="GO:0016740">
    <property type="term" value="F:transferase activity"/>
    <property type="evidence" value="ECO:0007669"/>
    <property type="project" value="UniProtKB-KW"/>
</dbReference>
<dbReference type="InterPro" id="IPR029044">
    <property type="entry name" value="Nucleotide-diphossugar_trans"/>
</dbReference>
<organism evidence="4 5">
    <name type="scientific">Bizionia argentinensis JUB59</name>
    <dbReference type="NCBI Taxonomy" id="1046627"/>
    <lineage>
        <taxon>Bacteria</taxon>
        <taxon>Pseudomonadati</taxon>
        <taxon>Bacteroidota</taxon>
        <taxon>Flavobacteriia</taxon>
        <taxon>Flavobacteriales</taxon>
        <taxon>Flavobacteriaceae</taxon>
        <taxon>Bizionia</taxon>
    </lineage>
</organism>
<dbReference type="STRING" id="1046627.BZARG_620"/>
<dbReference type="SUPFAM" id="SSF53448">
    <property type="entry name" value="Nucleotide-diphospho-sugar transferases"/>
    <property type="match status" value="1"/>
</dbReference>
<evidence type="ECO:0000313" key="5">
    <source>
        <dbReference type="Proteomes" id="UP000003730"/>
    </source>
</evidence>
<gene>
    <name evidence="4" type="ORF">BZARG_620</name>
</gene>
<dbReference type="InterPro" id="IPR001173">
    <property type="entry name" value="Glyco_trans_2-like"/>
</dbReference>
<feature type="domain" description="Galactosyltransferase C-terminal" evidence="3">
    <location>
        <begin position="179"/>
        <end position="232"/>
    </location>
</feature>
<dbReference type="eggNOG" id="COG1216">
    <property type="taxonomic scope" value="Bacteria"/>
</dbReference>
<dbReference type="Proteomes" id="UP000003730">
    <property type="component" value="Unassembled WGS sequence"/>
</dbReference>
<dbReference type="OrthoDB" id="1493960at2"/>
<dbReference type="Pfam" id="PF02709">
    <property type="entry name" value="Glyco_transf_7C"/>
    <property type="match status" value="1"/>
</dbReference>
<dbReference type="AlphaFoldDB" id="G2EAT8"/>
<evidence type="ECO:0000313" key="4">
    <source>
        <dbReference type="EMBL" id="EGV44396.2"/>
    </source>
</evidence>
<dbReference type="InterPro" id="IPR027791">
    <property type="entry name" value="Galactosyl_T_C"/>
</dbReference>
<dbReference type="InterPro" id="IPR050834">
    <property type="entry name" value="Glycosyltransf_2"/>
</dbReference>
<feature type="domain" description="Glycosyltransferase 2-like" evidence="2">
    <location>
        <begin position="4"/>
        <end position="143"/>
    </location>
</feature>
<dbReference type="EMBL" id="AFXZ01000009">
    <property type="protein sequence ID" value="EGV44396.2"/>
    <property type="molecule type" value="Genomic_DNA"/>
</dbReference>
<dbReference type="Pfam" id="PF00535">
    <property type="entry name" value="Glycos_transf_2"/>
    <property type="match status" value="1"/>
</dbReference>
<dbReference type="Gene3D" id="3.90.550.10">
    <property type="entry name" value="Spore Coat Polysaccharide Biosynthesis Protein SpsA, Chain A"/>
    <property type="match status" value="1"/>
</dbReference>